<dbReference type="Proteomes" id="UP000823775">
    <property type="component" value="Unassembled WGS sequence"/>
</dbReference>
<comment type="caution">
    <text evidence="1">The sequence shown here is derived from an EMBL/GenBank/DDBJ whole genome shotgun (WGS) entry which is preliminary data.</text>
</comment>
<protein>
    <submittedName>
        <fullName evidence="1">Uncharacterized protein</fullName>
    </submittedName>
</protein>
<dbReference type="EMBL" id="JACEIK010002851">
    <property type="protein sequence ID" value="MCD9639136.1"/>
    <property type="molecule type" value="Genomic_DNA"/>
</dbReference>
<sequence length="70" mass="7787">MDRSSNEHALSVAISKEHLGGTQRAACPIRFSSVQNSLLQLNIQLEIKFAAGTLLETSRDLNNRSSAFWR</sequence>
<organism evidence="1 2">
    <name type="scientific">Datura stramonium</name>
    <name type="common">Jimsonweed</name>
    <name type="synonym">Common thornapple</name>
    <dbReference type="NCBI Taxonomy" id="4076"/>
    <lineage>
        <taxon>Eukaryota</taxon>
        <taxon>Viridiplantae</taxon>
        <taxon>Streptophyta</taxon>
        <taxon>Embryophyta</taxon>
        <taxon>Tracheophyta</taxon>
        <taxon>Spermatophyta</taxon>
        <taxon>Magnoliopsida</taxon>
        <taxon>eudicotyledons</taxon>
        <taxon>Gunneridae</taxon>
        <taxon>Pentapetalae</taxon>
        <taxon>asterids</taxon>
        <taxon>lamiids</taxon>
        <taxon>Solanales</taxon>
        <taxon>Solanaceae</taxon>
        <taxon>Solanoideae</taxon>
        <taxon>Datureae</taxon>
        <taxon>Datura</taxon>
    </lineage>
</organism>
<proteinExistence type="predicted"/>
<name>A0ABS8UYJ1_DATST</name>
<gene>
    <name evidence="1" type="ORF">HAX54_023490</name>
</gene>
<keyword evidence="2" id="KW-1185">Reference proteome</keyword>
<evidence type="ECO:0000313" key="1">
    <source>
        <dbReference type="EMBL" id="MCD9639136.1"/>
    </source>
</evidence>
<reference evidence="1 2" key="1">
    <citation type="journal article" date="2021" name="BMC Genomics">
        <title>Datura genome reveals duplications of psychoactive alkaloid biosynthetic genes and high mutation rate following tissue culture.</title>
        <authorList>
            <person name="Rajewski A."/>
            <person name="Carter-House D."/>
            <person name="Stajich J."/>
            <person name="Litt A."/>
        </authorList>
    </citation>
    <scope>NUCLEOTIDE SEQUENCE [LARGE SCALE GENOMIC DNA]</scope>
    <source>
        <strain evidence="1">AR-01</strain>
    </source>
</reference>
<evidence type="ECO:0000313" key="2">
    <source>
        <dbReference type="Proteomes" id="UP000823775"/>
    </source>
</evidence>
<accession>A0ABS8UYJ1</accession>